<evidence type="ECO:0000256" key="2">
    <source>
        <dbReference type="ARBA" id="ARBA00009477"/>
    </source>
</evidence>
<protein>
    <submittedName>
        <fullName evidence="9">Efflux transporter periplasmic adaptor subunit</fullName>
    </submittedName>
</protein>
<dbReference type="Gene3D" id="2.40.50.100">
    <property type="match status" value="1"/>
</dbReference>
<dbReference type="GO" id="GO:0046677">
    <property type="term" value="P:response to antibiotic"/>
    <property type="evidence" value="ECO:0007669"/>
    <property type="project" value="TreeGrafter"/>
</dbReference>
<feature type="signal peptide" evidence="4">
    <location>
        <begin position="1"/>
        <end position="21"/>
    </location>
</feature>
<dbReference type="GO" id="GO:0005886">
    <property type="term" value="C:plasma membrane"/>
    <property type="evidence" value="ECO:0007669"/>
    <property type="project" value="UniProtKB-SubCell"/>
</dbReference>
<name>A0A2M9G574_9PROT</name>
<dbReference type="OrthoDB" id="9800613at2"/>
<dbReference type="Proteomes" id="UP000229498">
    <property type="component" value="Unassembled WGS sequence"/>
</dbReference>
<dbReference type="EMBL" id="PHIG01000015">
    <property type="protein sequence ID" value="PJK30854.1"/>
    <property type="molecule type" value="Genomic_DNA"/>
</dbReference>
<dbReference type="PANTHER" id="PTHR30158">
    <property type="entry name" value="ACRA/E-RELATED COMPONENT OF DRUG EFFLUX TRANSPORTER"/>
    <property type="match status" value="1"/>
</dbReference>
<feature type="domain" description="Multidrug resistance protein MdtA-like barrel-sandwich hybrid" evidence="6">
    <location>
        <begin position="66"/>
        <end position="206"/>
    </location>
</feature>
<proteinExistence type="inferred from homology"/>
<dbReference type="GO" id="GO:0022857">
    <property type="term" value="F:transmembrane transporter activity"/>
    <property type="evidence" value="ECO:0007669"/>
    <property type="project" value="InterPro"/>
</dbReference>
<dbReference type="InterPro" id="IPR006143">
    <property type="entry name" value="RND_pump_MFP"/>
</dbReference>
<feature type="domain" description="Multidrug resistance protein MdtA-like alpha-helical hairpin" evidence="5">
    <location>
        <begin position="107"/>
        <end position="176"/>
    </location>
</feature>
<feature type="domain" description="Multidrug resistance protein MdtA-like C-terminal permuted SH3" evidence="8">
    <location>
        <begin position="307"/>
        <end position="369"/>
    </location>
</feature>
<evidence type="ECO:0000313" key="10">
    <source>
        <dbReference type="Proteomes" id="UP000229498"/>
    </source>
</evidence>
<evidence type="ECO:0000259" key="7">
    <source>
        <dbReference type="Pfam" id="PF25944"/>
    </source>
</evidence>
<dbReference type="NCBIfam" id="TIGR01730">
    <property type="entry name" value="RND_mfp"/>
    <property type="match status" value="1"/>
</dbReference>
<dbReference type="InterPro" id="IPR058624">
    <property type="entry name" value="MdtA-like_HH"/>
</dbReference>
<comment type="similarity">
    <text evidence="2">Belongs to the membrane fusion protein (MFP) (TC 8.A.1) family.</text>
</comment>
<organism evidence="9 10">
    <name type="scientific">Minwuia thermotolerans</name>
    <dbReference type="NCBI Taxonomy" id="2056226"/>
    <lineage>
        <taxon>Bacteria</taxon>
        <taxon>Pseudomonadati</taxon>
        <taxon>Pseudomonadota</taxon>
        <taxon>Alphaproteobacteria</taxon>
        <taxon>Minwuiales</taxon>
        <taxon>Minwuiaceae</taxon>
        <taxon>Minwuia</taxon>
    </lineage>
</organism>
<dbReference type="InterPro" id="IPR058626">
    <property type="entry name" value="MdtA-like_b-barrel"/>
</dbReference>
<feature type="domain" description="Multidrug resistance protein MdtA-like beta-barrel" evidence="7">
    <location>
        <begin position="213"/>
        <end position="302"/>
    </location>
</feature>
<dbReference type="Pfam" id="PF25917">
    <property type="entry name" value="BSH_RND"/>
    <property type="match status" value="1"/>
</dbReference>
<evidence type="ECO:0000313" key="9">
    <source>
        <dbReference type="EMBL" id="PJK30854.1"/>
    </source>
</evidence>
<dbReference type="AlphaFoldDB" id="A0A2M9G574"/>
<sequence length="411" mass="44677">MERTRTSGILLMLAAVLLLLAACDDGANQSSAAPAPPPPPEVGIVELQPRRVTLSMELPGRTAAYRIAEVRPQVTGILQERLFKQGAQVNTGDVLYQIDPNRYRAAYQRAEAELESAQAELRQAQRVWARDSKLFEKNAVSERQRDEALSALDGARANVSRSEAMVETARIELEYTEVKAPITGRTGPTLYTVGALVTANQAQPLARVVQLDPIYVDIQLPVEKLRRIRDALKGGRLAKAGPDQAEVVLLREDGAVYPHRGRVDVTDVTVNQSTSSVTVRGVFPNPDEDLLPGMYVRVQLSEEVREDAILAPQQGVSRNPQGEATALLVNAEGEVVKRQLETARAIGGFWLVEKGLEPGDRLIVSGLQKIRPGAKVKPVTADIPLHPTSNRQTGGTDSSTTGSSKEEDPVR</sequence>
<evidence type="ECO:0000256" key="1">
    <source>
        <dbReference type="ARBA" id="ARBA00004196"/>
    </source>
</evidence>
<dbReference type="Pfam" id="PF25876">
    <property type="entry name" value="HH_MFP_RND"/>
    <property type="match status" value="1"/>
</dbReference>
<dbReference type="PANTHER" id="PTHR30158:SF3">
    <property type="entry name" value="MULTIDRUG EFFLUX PUMP SUBUNIT ACRA-RELATED"/>
    <property type="match status" value="1"/>
</dbReference>
<accession>A0A2M9G574</accession>
<dbReference type="FunFam" id="2.40.420.20:FF:000001">
    <property type="entry name" value="Efflux RND transporter periplasmic adaptor subunit"/>
    <property type="match status" value="1"/>
</dbReference>
<dbReference type="Pfam" id="PF25944">
    <property type="entry name" value="Beta-barrel_RND"/>
    <property type="match status" value="1"/>
</dbReference>
<evidence type="ECO:0000259" key="5">
    <source>
        <dbReference type="Pfam" id="PF25876"/>
    </source>
</evidence>
<feature type="compositionally biased region" description="Low complexity" evidence="3">
    <location>
        <begin position="393"/>
        <end position="403"/>
    </location>
</feature>
<evidence type="ECO:0000256" key="3">
    <source>
        <dbReference type="SAM" id="MobiDB-lite"/>
    </source>
</evidence>
<comment type="caution">
    <text evidence="9">The sequence shown here is derived from an EMBL/GenBank/DDBJ whole genome shotgun (WGS) entry which is preliminary data.</text>
</comment>
<dbReference type="SUPFAM" id="SSF111369">
    <property type="entry name" value="HlyD-like secretion proteins"/>
    <property type="match status" value="1"/>
</dbReference>
<evidence type="ECO:0000259" key="8">
    <source>
        <dbReference type="Pfam" id="PF25967"/>
    </source>
</evidence>
<feature type="region of interest" description="Disordered" evidence="3">
    <location>
        <begin position="378"/>
        <end position="411"/>
    </location>
</feature>
<dbReference type="Gene3D" id="1.10.287.470">
    <property type="entry name" value="Helix hairpin bin"/>
    <property type="match status" value="1"/>
</dbReference>
<dbReference type="Pfam" id="PF25967">
    <property type="entry name" value="RND-MFP_C"/>
    <property type="match status" value="1"/>
</dbReference>
<dbReference type="InterPro" id="IPR058625">
    <property type="entry name" value="MdtA-like_BSH"/>
</dbReference>
<dbReference type="InterPro" id="IPR058627">
    <property type="entry name" value="MdtA-like_C"/>
</dbReference>
<keyword evidence="4" id="KW-0732">Signal</keyword>
<evidence type="ECO:0000259" key="6">
    <source>
        <dbReference type="Pfam" id="PF25917"/>
    </source>
</evidence>
<dbReference type="Gene3D" id="2.40.30.170">
    <property type="match status" value="1"/>
</dbReference>
<dbReference type="PROSITE" id="PS51257">
    <property type="entry name" value="PROKAR_LIPOPROTEIN"/>
    <property type="match status" value="1"/>
</dbReference>
<dbReference type="Gene3D" id="2.40.420.20">
    <property type="match status" value="1"/>
</dbReference>
<evidence type="ECO:0000256" key="4">
    <source>
        <dbReference type="SAM" id="SignalP"/>
    </source>
</evidence>
<keyword evidence="10" id="KW-1185">Reference proteome</keyword>
<comment type="subcellular location">
    <subcellularLocation>
        <location evidence="1">Cell envelope</location>
    </subcellularLocation>
</comment>
<reference evidence="9 10" key="1">
    <citation type="submission" date="2017-11" db="EMBL/GenBank/DDBJ databases">
        <title>Draft genome sequence of Rhizobiales bacterium SY3-13.</title>
        <authorList>
            <person name="Sun C."/>
        </authorList>
    </citation>
    <scope>NUCLEOTIDE SEQUENCE [LARGE SCALE GENOMIC DNA]</scope>
    <source>
        <strain evidence="9 10">SY3-13</strain>
    </source>
</reference>
<gene>
    <name evidence="9" type="ORF">CVT23_04610</name>
</gene>
<feature type="chain" id="PRO_5014637684" evidence="4">
    <location>
        <begin position="22"/>
        <end position="411"/>
    </location>
</feature>